<evidence type="ECO:0000313" key="5">
    <source>
        <dbReference type="EMBL" id="SHF07175.1"/>
    </source>
</evidence>
<feature type="domain" description="Fido" evidence="4">
    <location>
        <begin position="93"/>
        <end position="228"/>
    </location>
</feature>
<feature type="active site" evidence="1">
    <location>
        <position position="172"/>
    </location>
</feature>
<dbReference type="STRING" id="1123404.SAMN02745784_02708"/>
<dbReference type="InterPro" id="IPR040198">
    <property type="entry name" value="Fido_containing"/>
</dbReference>
<sequence>MEHKEKLDLYQSAINELRPFEGKMLRQVKDFYRVGLTWTSNALEGNSLTESETKVLIEDGLTVGGRPLRDMFEAVDHAKAYDYMFTLLENKEIKEADILYLHKLFYQNIEEEFAGKYRDIPVFISGSNYPVTKVENIQAEIEELCKWISKERKKYHPVEFAALLHKKFVFIHPYKDGNGRVARLLMNTALIQDGYLPALIPPILRSEYITLLEKAHEDDRPFVNFIAERELESQKDFLRLLHIPLPKLEQNDDGMWME</sequence>
<dbReference type="PANTHER" id="PTHR13504:SF38">
    <property type="entry name" value="FIDO DOMAIN-CONTAINING PROTEIN"/>
    <property type="match status" value="1"/>
</dbReference>
<dbReference type="Pfam" id="PF02661">
    <property type="entry name" value="Fic"/>
    <property type="match status" value="1"/>
</dbReference>
<dbReference type="EMBL" id="FQTY01000018">
    <property type="protein sequence ID" value="SHF07175.1"/>
    <property type="molecule type" value="Genomic_DNA"/>
</dbReference>
<evidence type="ECO:0000259" key="4">
    <source>
        <dbReference type="PROSITE" id="PS51459"/>
    </source>
</evidence>
<dbReference type="SUPFAM" id="SSF140931">
    <property type="entry name" value="Fic-like"/>
    <property type="match status" value="1"/>
</dbReference>
<dbReference type="Gene3D" id="1.10.3290.10">
    <property type="entry name" value="Fido-like domain"/>
    <property type="match status" value="1"/>
</dbReference>
<reference evidence="6" key="1">
    <citation type="submission" date="2016-11" db="EMBL/GenBank/DDBJ databases">
        <authorList>
            <person name="Varghese N."/>
            <person name="Submissions S."/>
        </authorList>
    </citation>
    <scope>NUCLEOTIDE SEQUENCE [LARGE SCALE GENOMIC DNA]</scope>
    <source>
        <strain evidence="6">DSM 18095</strain>
    </source>
</reference>
<keyword evidence="2" id="KW-0547">Nucleotide-binding</keyword>
<dbReference type="Proteomes" id="UP000184114">
    <property type="component" value="Unassembled WGS sequence"/>
</dbReference>
<feature type="site" description="Important for autoinhibition of adenylyltransferase activity" evidence="3">
    <location>
        <position position="44"/>
    </location>
</feature>
<name>A0A1M4YMX9_9FIRM</name>
<protein>
    <submittedName>
        <fullName evidence="5">Fic/DOC family protein</fullName>
    </submittedName>
</protein>
<evidence type="ECO:0000313" key="6">
    <source>
        <dbReference type="Proteomes" id="UP000184114"/>
    </source>
</evidence>
<evidence type="ECO:0000256" key="2">
    <source>
        <dbReference type="PIRSR" id="PIRSR640198-2"/>
    </source>
</evidence>
<organism evidence="5 6">
    <name type="scientific">Tissierella praeacuta DSM 18095</name>
    <dbReference type="NCBI Taxonomy" id="1123404"/>
    <lineage>
        <taxon>Bacteria</taxon>
        <taxon>Bacillati</taxon>
        <taxon>Bacillota</taxon>
        <taxon>Tissierellia</taxon>
        <taxon>Tissierellales</taxon>
        <taxon>Tissierellaceae</taxon>
        <taxon>Tissierella</taxon>
    </lineage>
</organism>
<proteinExistence type="predicted"/>
<dbReference type="InterPro" id="IPR036597">
    <property type="entry name" value="Fido-like_dom_sf"/>
</dbReference>
<dbReference type="AlphaFoldDB" id="A0A1M4YMX9"/>
<gene>
    <name evidence="5" type="ORF">SAMN02745784_02708</name>
</gene>
<feature type="binding site" evidence="2">
    <location>
        <begin position="176"/>
        <end position="183"/>
    </location>
    <ligand>
        <name>ATP</name>
        <dbReference type="ChEBI" id="CHEBI:30616"/>
    </ligand>
</feature>
<dbReference type="PANTHER" id="PTHR13504">
    <property type="entry name" value="FIDO DOMAIN-CONTAINING PROTEIN DDB_G0283145"/>
    <property type="match status" value="1"/>
</dbReference>
<accession>A0A1M4YMX9</accession>
<dbReference type="GeneID" id="90995472"/>
<dbReference type="RefSeq" id="WP_072977225.1">
    <property type="nucleotide sequence ID" value="NZ_FQTY01000018.1"/>
</dbReference>
<evidence type="ECO:0000256" key="1">
    <source>
        <dbReference type="PIRSR" id="PIRSR640198-1"/>
    </source>
</evidence>
<dbReference type="PROSITE" id="PS51459">
    <property type="entry name" value="FIDO"/>
    <property type="match status" value="1"/>
</dbReference>
<keyword evidence="6" id="KW-1185">Reference proteome</keyword>
<dbReference type="GO" id="GO:0005524">
    <property type="term" value="F:ATP binding"/>
    <property type="evidence" value="ECO:0007669"/>
    <property type="project" value="UniProtKB-KW"/>
</dbReference>
<dbReference type="InterPro" id="IPR003812">
    <property type="entry name" value="Fido"/>
</dbReference>
<evidence type="ECO:0000256" key="3">
    <source>
        <dbReference type="PIRSR" id="PIRSR640198-3"/>
    </source>
</evidence>
<keyword evidence="2" id="KW-0067">ATP-binding</keyword>